<dbReference type="EMBL" id="AFHG01000053">
    <property type="protein sequence ID" value="EGK70695.1"/>
    <property type="molecule type" value="Genomic_DNA"/>
</dbReference>
<accession>F5RF39</accession>
<dbReference type="eggNOG" id="COG0737">
    <property type="taxonomic scope" value="Bacteria"/>
</dbReference>
<dbReference type="RefSeq" id="WP_008062968.1">
    <property type="nucleotide sequence ID" value="NZ_AFHG01000053.1"/>
</dbReference>
<evidence type="ECO:0000313" key="4">
    <source>
        <dbReference type="EMBL" id="EGK70695.1"/>
    </source>
</evidence>
<dbReference type="Proteomes" id="UP000005019">
    <property type="component" value="Unassembled WGS sequence"/>
</dbReference>
<protein>
    <submittedName>
        <fullName evidence="4">Alkaline phosphatase</fullName>
    </submittedName>
</protein>
<dbReference type="STRING" id="1000565.METUNv1_02916"/>
<feature type="chain" id="PRO_5003331005" evidence="1">
    <location>
        <begin position="26"/>
        <end position="645"/>
    </location>
</feature>
<dbReference type="AlphaFoldDB" id="F5RF39"/>
<keyword evidence="1" id="KW-0547">Nucleotide-binding</keyword>
<dbReference type="Gene3D" id="3.60.21.10">
    <property type="match status" value="1"/>
</dbReference>
<dbReference type="GO" id="GO:0008253">
    <property type="term" value="F:5'-nucleotidase activity"/>
    <property type="evidence" value="ECO:0007669"/>
    <property type="project" value="TreeGrafter"/>
</dbReference>
<dbReference type="InterPro" id="IPR029052">
    <property type="entry name" value="Metallo-depent_PP-like"/>
</dbReference>
<comment type="similarity">
    <text evidence="1">Belongs to the 5'-nucleotidase family.</text>
</comment>
<keyword evidence="1" id="KW-0378">Hydrolase</keyword>
<feature type="domain" description="5'-Nucleotidase C-terminal" evidence="2">
    <location>
        <begin position="405"/>
        <end position="557"/>
    </location>
</feature>
<name>F5RF39_METUF</name>
<dbReference type="PANTHER" id="PTHR11575">
    <property type="entry name" value="5'-NUCLEOTIDASE-RELATED"/>
    <property type="match status" value="1"/>
</dbReference>
<evidence type="ECO:0000259" key="2">
    <source>
        <dbReference type="Pfam" id="PF02872"/>
    </source>
</evidence>
<proteinExistence type="inferred from homology"/>
<dbReference type="Pfam" id="PF07589">
    <property type="entry name" value="PEP-CTERM"/>
    <property type="match status" value="1"/>
</dbReference>
<dbReference type="Gene3D" id="3.90.780.10">
    <property type="entry name" value="5'-Nucleotidase, C-terminal domain"/>
    <property type="match status" value="1"/>
</dbReference>
<dbReference type="InterPro" id="IPR036907">
    <property type="entry name" value="5'-Nucleotdase_C_sf"/>
</dbReference>
<evidence type="ECO:0000259" key="3">
    <source>
        <dbReference type="Pfam" id="PF07589"/>
    </source>
</evidence>
<feature type="domain" description="Ice-binding protein C-terminal" evidence="3">
    <location>
        <begin position="618"/>
        <end position="642"/>
    </location>
</feature>
<dbReference type="GO" id="GO:0000166">
    <property type="term" value="F:nucleotide binding"/>
    <property type="evidence" value="ECO:0007669"/>
    <property type="project" value="UniProtKB-KW"/>
</dbReference>
<comment type="caution">
    <text evidence="4">The sequence shown here is derived from an EMBL/GenBank/DDBJ whole genome shotgun (WGS) entry which is preliminary data.</text>
</comment>
<dbReference type="InterPro" id="IPR008334">
    <property type="entry name" value="5'-Nucleotdase_C"/>
</dbReference>
<keyword evidence="1" id="KW-0732">Signal</keyword>
<dbReference type="PANTHER" id="PTHR11575:SF24">
    <property type="entry name" value="5'-NUCLEOTIDASE"/>
    <property type="match status" value="1"/>
</dbReference>
<dbReference type="GO" id="GO:0009166">
    <property type="term" value="P:nucleotide catabolic process"/>
    <property type="evidence" value="ECO:0007669"/>
    <property type="project" value="InterPro"/>
</dbReference>
<reference evidence="4 5" key="1">
    <citation type="journal article" date="2011" name="J. Bacteriol.">
        <title>Genome sequence of Methyloversatilis universalis FAM5T, a methylotrophic representative of the order Rhodocyclales.</title>
        <authorList>
            <person name="Kittichotirat W."/>
            <person name="Good N.M."/>
            <person name="Hall R."/>
            <person name="Bringel F."/>
            <person name="Lajus A."/>
            <person name="Medigue C."/>
            <person name="Smalley N.E."/>
            <person name="Beck D."/>
            <person name="Bumgarner R."/>
            <person name="Vuilleumier S."/>
            <person name="Kalyuzhnaya M.G."/>
        </authorList>
    </citation>
    <scope>NUCLEOTIDE SEQUENCE [LARGE SCALE GENOMIC DNA]</scope>
    <source>
        <strain evidence="5">ATCC BAA-1314 / JCM 13912 / FAM5</strain>
    </source>
</reference>
<feature type="signal peptide" evidence="1">
    <location>
        <begin position="1"/>
        <end position="25"/>
    </location>
</feature>
<dbReference type="GO" id="GO:0008768">
    <property type="term" value="F:UDP-sugar diphosphatase activity"/>
    <property type="evidence" value="ECO:0007669"/>
    <property type="project" value="TreeGrafter"/>
</dbReference>
<dbReference type="Pfam" id="PF02872">
    <property type="entry name" value="5_nucleotid_C"/>
    <property type="match status" value="1"/>
</dbReference>
<organism evidence="4 5">
    <name type="scientific">Methyloversatilis universalis (strain ATCC BAA-1314 / DSM 25237 / JCM 13912 / CCUG 52030 / FAM5)</name>
    <dbReference type="NCBI Taxonomy" id="1000565"/>
    <lineage>
        <taxon>Bacteria</taxon>
        <taxon>Pseudomonadati</taxon>
        <taxon>Pseudomonadota</taxon>
        <taxon>Betaproteobacteria</taxon>
        <taxon>Nitrosomonadales</taxon>
        <taxon>Sterolibacteriaceae</taxon>
        <taxon>Methyloversatilis</taxon>
    </lineage>
</organism>
<dbReference type="InterPro" id="IPR006179">
    <property type="entry name" value="5_nucleotidase/apyrase"/>
</dbReference>
<dbReference type="GO" id="GO:0030288">
    <property type="term" value="C:outer membrane-bounded periplasmic space"/>
    <property type="evidence" value="ECO:0007669"/>
    <property type="project" value="TreeGrafter"/>
</dbReference>
<evidence type="ECO:0000313" key="5">
    <source>
        <dbReference type="Proteomes" id="UP000005019"/>
    </source>
</evidence>
<dbReference type="SUPFAM" id="SSF55816">
    <property type="entry name" value="5'-nucleotidase (syn. UDP-sugar hydrolase), C-terminal domain"/>
    <property type="match status" value="1"/>
</dbReference>
<dbReference type="PRINTS" id="PR01607">
    <property type="entry name" value="APYRASEFAMLY"/>
</dbReference>
<sequence length="645" mass="65981">MNTRPLRMQALAAALSALFASSAFAEGLTLLHVGDQESWLLSAQGNLRDNASQAISYYGGIDRLASVMSGAESAASAAGRTVFKLNAGDAFLPGPRLNASFVNLGSAYSDGGQDFYDAIAMRHIGFDAAVFGNHEFDLGPTVAARFAAVSGTTYLSSNLNFGATAEFSSLAAAGKVAPYTLLTTDGGKKVAVVGVTTPLLPGISSPGAVNMTAGWTAANTEAQNLNALVSHVQGQIDAARAQGANTVIVMSHLQNAANERNVLIPQLRNVDVVLSGGGHELMADIDDKLIPGDSRGITGLPQMVKGADGRDVALVTSNFGNRYVGELNLTIDDVTGAVTAIDGSRMLRVSGAAADADRVSGDSFLKTAVVDPVQSYIGVLNATVIGTSQVSLNGARGVAGAPGSFQAGVRNAETNLGNLVADAMRHAGGTDIAIQNGGGIRTSIGAGNVTVGNTFDVLPFTNLVKTAQSVNAEQLKAMMEHSVSNASAAGNADGRFAQISGMRVVYDTTRAVGDRVISITLDDGTVLVLDGKAVAGARPVSLTTIDFTAAGGDGYAFAAWGVLFDNATNTITYQQALQEYITDSVAEGGLGGVISASRYGAANPLDNAGRLVDAALAPVPEADTWAMLMAGLGLIGFFARRRAAA</sequence>
<dbReference type="SUPFAM" id="SSF56300">
    <property type="entry name" value="Metallo-dependent phosphatases"/>
    <property type="match status" value="1"/>
</dbReference>
<dbReference type="InterPro" id="IPR013424">
    <property type="entry name" value="Ice-binding_C"/>
</dbReference>
<evidence type="ECO:0000256" key="1">
    <source>
        <dbReference type="RuleBase" id="RU362119"/>
    </source>
</evidence>
<keyword evidence="5" id="KW-1185">Reference proteome</keyword>
<gene>
    <name evidence="4" type="ORF">METUNv1_02916</name>
</gene>
<dbReference type="OrthoDB" id="9803927at2"/>